<name>A0A8X6V4G2_TRICX</name>
<gene>
    <name evidence="1" type="ORF">TNCV_4301291</name>
</gene>
<keyword evidence="2" id="KW-1185">Reference proteome</keyword>
<sequence length="123" mass="14065">MQQLYLYVTRLTYKFAVRVCEFTSRVLLQQNKTKILVPYHNSRCRPSVSRLQKGCLQVLIWHSNQYTAITGTKTETALIREHNTSPLRFSVISSITSLKSPVVFIPFEANGMNAIGHPVESYC</sequence>
<protein>
    <submittedName>
        <fullName evidence="1">Uncharacterized protein</fullName>
    </submittedName>
</protein>
<reference evidence="1" key="1">
    <citation type="submission" date="2020-08" db="EMBL/GenBank/DDBJ databases">
        <title>Multicomponent nature underlies the extraordinary mechanical properties of spider dragline silk.</title>
        <authorList>
            <person name="Kono N."/>
            <person name="Nakamura H."/>
            <person name="Mori M."/>
            <person name="Yoshida Y."/>
            <person name="Ohtoshi R."/>
            <person name="Malay A.D."/>
            <person name="Moran D.A.P."/>
            <person name="Tomita M."/>
            <person name="Numata K."/>
            <person name="Arakawa K."/>
        </authorList>
    </citation>
    <scope>NUCLEOTIDE SEQUENCE</scope>
</reference>
<evidence type="ECO:0000313" key="2">
    <source>
        <dbReference type="Proteomes" id="UP000887159"/>
    </source>
</evidence>
<organism evidence="1 2">
    <name type="scientific">Trichonephila clavipes</name>
    <name type="common">Golden silk orbweaver</name>
    <name type="synonym">Nephila clavipes</name>
    <dbReference type="NCBI Taxonomy" id="2585209"/>
    <lineage>
        <taxon>Eukaryota</taxon>
        <taxon>Metazoa</taxon>
        <taxon>Ecdysozoa</taxon>
        <taxon>Arthropoda</taxon>
        <taxon>Chelicerata</taxon>
        <taxon>Arachnida</taxon>
        <taxon>Araneae</taxon>
        <taxon>Araneomorphae</taxon>
        <taxon>Entelegynae</taxon>
        <taxon>Araneoidea</taxon>
        <taxon>Nephilidae</taxon>
        <taxon>Trichonephila</taxon>
    </lineage>
</organism>
<dbReference type="Proteomes" id="UP000887159">
    <property type="component" value="Unassembled WGS sequence"/>
</dbReference>
<proteinExistence type="predicted"/>
<dbReference type="EMBL" id="BMAU01021204">
    <property type="protein sequence ID" value="GFX98953.1"/>
    <property type="molecule type" value="Genomic_DNA"/>
</dbReference>
<evidence type="ECO:0000313" key="1">
    <source>
        <dbReference type="EMBL" id="GFX98953.1"/>
    </source>
</evidence>
<dbReference type="AlphaFoldDB" id="A0A8X6V4G2"/>
<accession>A0A8X6V4G2</accession>
<comment type="caution">
    <text evidence="1">The sequence shown here is derived from an EMBL/GenBank/DDBJ whole genome shotgun (WGS) entry which is preliminary data.</text>
</comment>